<accession>A0AA38IE38</accession>
<gene>
    <name evidence="1" type="ORF">Zmor_015394</name>
</gene>
<proteinExistence type="predicted"/>
<evidence type="ECO:0000313" key="2">
    <source>
        <dbReference type="Proteomes" id="UP001168821"/>
    </source>
</evidence>
<dbReference type="AlphaFoldDB" id="A0AA38IE38"/>
<protein>
    <submittedName>
        <fullName evidence="1">Uncharacterized protein</fullName>
    </submittedName>
</protein>
<dbReference type="EMBL" id="JALNTZ010000004">
    <property type="protein sequence ID" value="KAJ3656308.1"/>
    <property type="molecule type" value="Genomic_DNA"/>
</dbReference>
<keyword evidence="2" id="KW-1185">Reference proteome</keyword>
<sequence length="103" mass="11792">MLLSKNALTHLHLHPKGMHLEAHRHHRCNCSTSLLDLLAKFIQNGYLFIILTFKTLVHDQNTEISPFKVWPPGSRQPDIHTKCSHRIGSYNAQARRGNAMVET</sequence>
<comment type="caution">
    <text evidence="1">The sequence shown here is derived from an EMBL/GenBank/DDBJ whole genome shotgun (WGS) entry which is preliminary data.</text>
</comment>
<reference evidence="1" key="1">
    <citation type="journal article" date="2023" name="G3 (Bethesda)">
        <title>Whole genome assemblies of Zophobas morio and Tenebrio molitor.</title>
        <authorList>
            <person name="Kaur S."/>
            <person name="Stinson S.A."/>
            <person name="diCenzo G.C."/>
        </authorList>
    </citation>
    <scope>NUCLEOTIDE SEQUENCE</scope>
    <source>
        <strain evidence="1">QUZm001</strain>
    </source>
</reference>
<name>A0AA38IE38_9CUCU</name>
<evidence type="ECO:0000313" key="1">
    <source>
        <dbReference type="EMBL" id="KAJ3656308.1"/>
    </source>
</evidence>
<dbReference type="Proteomes" id="UP001168821">
    <property type="component" value="Unassembled WGS sequence"/>
</dbReference>
<organism evidence="1 2">
    <name type="scientific">Zophobas morio</name>
    <dbReference type="NCBI Taxonomy" id="2755281"/>
    <lineage>
        <taxon>Eukaryota</taxon>
        <taxon>Metazoa</taxon>
        <taxon>Ecdysozoa</taxon>
        <taxon>Arthropoda</taxon>
        <taxon>Hexapoda</taxon>
        <taxon>Insecta</taxon>
        <taxon>Pterygota</taxon>
        <taxon>Neoptera</taxon>
        <taxon>Endopterygota</taxon>
        <taxon>Coleoptera</taxon>
        <taxon>Polyphaga</taxon>
        <taxon>Cucujiformia</taxon>
        <taxon>Tenebrionidae</taxon>
        <taxon>Zophobas</taxon>
    </lineage>
</organism>